<evidence type="ECO:0000256" key="3">
    <source>
        <dbReference type="ARBA" id="ARBA00011977"/>
    </source>
</evidence>
<dbReference type="RefSeq" id="WP_147189946.1">
    <property type="nucleotide sequence ID" value="NZ_CP042435.1"/>
</dbReference>
<dbReference type="EMBL" id="CP042435">
    <property type="protein sequence ID" value="QEC68139.1"/>
    <property type="molecule type" value="Genomic_DNA"/>
</dbReference>
<dbReference type="InterPro" id="IPR003358">
    <property type="entry name" value="tRNA_(Gua-N-7)_MeTrfase_Trmb"/>
</dbReference>
<organism evidence="8 9">
    <name type="scientific">Panacibacter ginsenosidivorans</name>
    <dbReference type="NCBI Taxonomy" id="1813871"/>
    <lineage>
        <taxon>Bacteria</taxon>
        <taxon>Pseudomonadati</taxon>
        <taxon>Bacteroidota</taxon>
        <taxon>Chitinophagia</taxon>
        <taxon>Chitinophagales</taxon>
        <taxon>Chitinophagaceae</taxon>
        <taxon>Panacibacter</taxon>
    </lineage>
</organism>
<gene>
    <name evidence="8" type="primary">trmB</name>
    <name evidence="8" type="ORF">FRZ67_12820</name>
</gene>
<dbReference type="PANTHER" id="PTHR23417">
    <property type="entry name" value="3-DEOXY-D-MANNO-OCTULOSONIC-ACID TRANSFERASE/TRNA GUANINE-N 7 - -METHYLTRANSFERASE"/>
    <property type="match status" value="1"/>
</dbReference>
<comment type="catalytic activity">
    <reaction evidence="1">
        <text>guanosine(46) in tRNA + S-adenosyl-L-methionine = N(7)-methylguanosine(46) in tRNA + S-adenosyl-L-homocysteine</text>
        <dbReference type="Rhea" id="RHEA:42708"/>
        <dbReference type="Rhea" id="RHEA-COMP:10188"/>
        <dbReference type="Rhea" id="RHEA-COMP:10189"/>
        <dbReference type="ChEBI" id="CHEBI:57856"/>
        <dbReference type="ChEBI" id="CHEBI:59789"/>
        <dbReference type="ChEBI" id="CHEBI:74269"/>
        <dbReference type="ChEBI" id="CHEBI:74480"/>
        <dbReference type="EC" id="2.1.1.33"/>
    </reaction>
</comment>
<evidence type="ECO:0000256" key="5">
    <source>
        <dbReference type="ARBA" id="ARBA00022679"/>
    </source>
</evidence>
<accession>A0A5B8VA38</accession>
<dbReference type="GO" id="GO:0043527">
    <property type="term" value="C:tRNA methyltransferase complex"/>
    <property type="evidence" value="ECO:0007669"/>
    <property type="project" value="TreeGrafter"/>
</dbReference>
<keyword evidence="4 8" id="KW-0489">Methyltransferase</keyword>
<evidence type="ECO:0000256" key="4">
    <source>
        <dbReference type="ARBA" id="ARBA00022603"/>
    </source>
</evidence>
<keyword evidence="7" id="KW-0819">tRNA processing</keyword>
<dbReference type="OrthoDB" id="9802090at2"/>
<evidence type="ECO:0000256" key="6">
    <source>
        <dbReference type="ARBA" id="ARBA00022691"/>
    </source>
</evidence>
<evidence type="ECO:0000256" key="2">
    <source>
        <dbReference type="ARBA" id="ARBA00003015"/>
    </source>
</evidence>
<dbReference type="InterPro" id="IPR029063">
    <property type="entry name" value="SAM-dependent_MTases_sf"/>
</dbReference>
<dbReference type="Gene3D" id="3.40.50.150">
    <property type="entry name" value="Vaccinia Virus protein VP39"/>
    <property type="match status" value="1"/>
</dbReference>
<dbReference type="PANTHER" id="PTHR23417:SF14">
    <property type="entry name" value="PENTACOTRIPEPTIDE-REPEAT REGION OF PRORP DOMAIN-CONTAINING PROTEIN"/>
    <property type="match status" value="1"/>
</dbReference>
<keyword evidence="9" id="KW-1185">Reference proteome</keyword>
<protein>
    <recommendedName>
        <fullName evidence="3">tRNA (guanine(46)-N(7))-methyltransferase</fullName>
        <ecNumber evidence="3">2.1.1.33</ecNumber>
    </recommendedName>
</protein>
<keyword evidence="5 8" id="KW-0808">Transferase</keyword>
<dbReference type="PROSITE" id="PS51625">
    <property type="entry name" value="SAM_MT_TRMB"/>
    <property type="match status" value="1"/>
</dbReference>
<evidence type="ECO:0000313" key="8">
    <source>
        <dbReference type="EMBL" id="QEC68139.1"/>
    </source>
</evidence>
<dbReference type="EC" id="2.1.1.33" evidence="3"/>
<keyword evidence="6" id="KW-0949">S-adenosyl-L-methionine</keyword>
<sequence length="234" mass="27244">MGQKKLIRFAEIKSFSNVLEYPAGIKGKWNDFFKNTSPIILELACGKGEYAIGLSRLYPQRNFIGIDIKGNRIWRGAKTALEEGLSNVAFVRSQIDKVTDYFSKDEVAEIWITFPDPQLRLSRMKKRLTHPRFLRLYQQFLQHNGLVHLKTDSPVLYNFTKTVINLYDLELLDDYDDVYRQTTPGKELSIKTHYEGLDIAGSNRIHYLQFRLNKIIDPLKDKILKNMIGEQQID</sequence>
<evidence type="ECO:0000256" key="1">
    <source>
        <dbReference type="ARBA" id="ARBA00000142"/>
    </source>
</evidence>
<reference evidence="8 9" key="1">
    <citation type="journal article" date="2016" name="Int. J. Syst. Evol. Microbiol.">
        <title>Panacibacter ginsenosidivorans gen. nov., sp. nov., with ginsenoside converting activity isolated from soil of a ginseng field.</title>
        <authorList>
            <person name="Siddiqi M.Z."/>
            <person name="Muhammad Shafi S."/>
            <person name="Choi K.D."/>
            <person name="Im W.T."/>
        </authorList>
    </citation>
    <scope>NUCLEOTIDE SEQUENCE [LARGE SCALE GENOMIC DNA]</scope>
    <source>
        <strain evidence="8 9">Gsoil1550</strain>
    </source>
</reference>
<comment type="function">
    <text evidence="2">Catalyzes the formation of N(7)-methylguanine at position 46 (m7G46) in tRNA.</text>
</comment>
<dbReference type="GO" id="GO:0008176">
    <property type="term" value="F:tRNA (guanine(46)-N7)-methyltransferase activity"/>
    <property type="evidence" value="ECO:0007669"/>
    <property type="project" value="UniProtKB-EC"/>
</dbReference>
<evidence type="ECO:0000256" key="7">
    <source>
        <dbReference type="ARBA" id="ARBA00022694"/>
    </source>
</evidence>
<name>A0A5B8VA38_9BACT</name>
<evidence type="ECO:0000313" key="9">
    <source>
        <dbReference type="Proteomes" id="UP000321533"/>
    </source>
</evidence>
<dbReference type="KEGG" id="pgin:FRZ67_12820"/>
<proteinExistence type="predicted"/>
<dbReference type="Proteomes" id="UP000321533">
    <property type="component" value="Chromosome"/>
</dbReference>
<dbReference type="Pfam" id="PF02390">
    <property type="entry name" value="Methyltransf_4"/>
    <property type="match status" value="1"/>
</dbReference>
<dbReference type="AlphaFoldDB" id="A0A5B8VA38"/>
<dbReference type="NCBIfam" id="NF001080">
    <property type="entry name" value="PRK00121.2-2"/>
    <property type="match status" value="1"/>
</dbReference>
<dbReference type="SUPFAM" id="SSF53335">
    <property type="entry name" value="S-adenosyl-L-methionine-dependent methyltransferases"/>
    <property type="match status" value="1"/>
</dbReference>